<evidence type="ECO:0000256" key="2">
    <source>
        <dbReference type="SAM" id="MobiDB-lite"/>
    </source>
</evidence>
<feature type="region of interest" description="Disordered" evidence="2">
    <location>
        <begin position="13"/>
        <end position="33"/>
    </location>
</feature>
<dbReference type="PANTHER" id="PTHR13054">
    <property type="entry name" value="DIGEORGE SYNDROME CRITICAL REGION 6 DGCR6 FAMILY MEMBER"/>
    <property type="match status" value="1"/>
</dbReference>
<accession>A0A077WQK2</accession>
<organism evidence="3">
    <name type="scientific">Lichtheimia ramosa</name>
    <dbReference type="NCBI Taxonomy" id="688394"/>
    <lineage>
        <taxon>Eukaryota</taxon>
        <taxon>Fungi</taxon>
        <taxon>Fungi incertae sedis</taxon>
        <taxon>Mucoromycota</taxon>
        <taxon>Mucoromycotina</taxon>
        <taxon>Mucoromycetes</taxon>
        <taxon>Mucorales</taxon>
        <taxon>Lichtheimiaceae</taxon>
        <taxon>Lichtheimia</taxon>
    </lineage>
</organism>
<evidence type="ECO:0000313" key="3">
    <source>
        <dbReference type="EMBL" id="CDS09655.1"/>
    </source>
</evidence>
<reference evidence="3" key="1">
    <citation type="journal article" date="2014" name="Genome Announc.">
        <title>De novo whole-genome sequence and genome annotation of Lichtheimia ramosa.</title>
        <authorList>
            <person name="Linde J."/>
            <person name="Schwartze V."/>
            <person name="Binder U."/>
            <person name="Lass-Florl C."/>
            <person name="Voigt K."/>
            <person name="Horn F."/>
        </authorList>
    </citation>
    <scope>NUCLEOTIDE SEQUENCE</scope>
    <source>
        <strain evidence="3">JMRC FSU:6197</strain>
    </source>
</reference>
<sequence>MDINHILSLLKSGAEQHDEQASTHEPPSTTPLVNLPSSVDLAAIDPDVIQQVRQEYWATQQQQPKQTHKDDDDDDDDSLDMLLDAIQGATRINSKVLMALGRLTKETNVLSVLQGCKESQHRKEKELYQQRQELVQQHQKQRDALFAKELVGAPVDWESLEKQSEKELKQMDTHIVHEMDREIRSQQAKLAKLRVPFFKVTSSMDDIKMQHKVLSILQDMIDDKDDEK</sequence>
<feature type="compositionally biased region" description="Polar residues" evidence="2">
    <location>
        <begin position="23"/>
        <end position="33"/>
    </location>
</feature>
<protein>
    <submittedName>
        <fullName evidence="3">Uncharacterized protein</fullName>
    </submittedName>
</protein>
<name>A0A077WQK2_9FUNG</name>
<dbReference type="InterPro" id="IPR010849">
    <property type="entry name" value="Gonadal"/>
</dbReference>
<dbReference type="Pfam" id="PF07324">
    <property type="entry name" value="DGCR6"/>
    <property type="match status" value="1"/>
</dbReference>
<gene>
    <name evidence="3" type="ORF">LRAMOSA11015</name>
</gene>
<feature type="region of interest" description="Disordered" evidence="2">
    <location>
        <begin position="58"/>
        <end position="79"/>
    </location>
</feature>
<dbReference type="OrthoDB" id="21617at2759"/>
<proteinExistence type="inferred from homology"/>
<dbReference type="AlphaFoldDB" id="A0A077WQK2"/>
<dbReference type="PANTHER" id="PTHR13054:SF2">
    <property type="entry name" value="PROTEIN DGCR6"/>
    <property type="match status" value="1"/>
</dbReference>
<dbReference type="EMBL" id="LK023334">
    <property type="protein sequence ID" value="CDS09655.1"/>
    <property type="molecule type" value="Genomic_DNA"/>
</dbReference>
<evidence type="ECO:0000256" key="1">
    <source>
        <dbReference type="ARBA" id="ARBA00005939"/>
    </source>
</evidence>
<comment type="similarity">
    <text evidence="1">Belongs to the gonadal family.</text>
</comment>